<feature type="region of interest" description="Disordered" evidence="1">
    <location>
        <begin position="268"/>
        <end position="347"/>
    </location>
</feature>
<feature type="domain" description="Protein kinase" evidence="2">
    <location>
        <begin position="18"/>
        <end position="265"/>
    </location>
</feature>
<dbReference type="GO" id="GO:0004672">
    <property type="term" value="F:protein kinase activity"/>
    <property type="evidence" value="ECO:0007669"/>
    <property type="project" value="InterPro"/>
</dbReference>
<dbReference type="Proteomes" id="UP000565579">
    <property type="component" value="Unassembled WGS sequence"/>
</dbReference>
<dbReference type="SUPFAM" id="SSF53850">
    <property type="entry name" value="Periplasmic binding protein-like II"/>
    <property type="match status" value="1"/>
</dbReference>
<dbReference type="EMBL" id="JACHMI010000001">
    <property type="protein sequence ID" value="MBB6547794.1"/>
    <property type="molecule type" value="Genomic_DNA"/>
</dbReference>
<keyword evidence="4" id="KW-1185">Reference proteome</keyword>
<dbReference type="InterPro" id="IPR008271">
    <property type="entry name" value="Ser/Thr_kinase_AS"/>
</dbReference>
<feature type="compositionally biased region" description="Gly residues" evidence="1">
    <location>
        <begin position="287"/>
        <end position="301"/>
    </location>
</feature>
<evidence type="ECO:0000313" key="3">
    <source>
        <dbReference type="EMBL" id="MBB6547794.1"/>
    </source>
</evidence>
<dbReference type="PROSITE" id="PS00108">
    <property type="entry name" value="PROTEIN_KINASE_ST"/>
    <property type="match status" value="1"/>
</dbReference>
<dbReference type="GO" id="GO:0005524">
    <property type="term" value="F:ATP binding"/>
    <property type="evidence" value="ECO:0007669"/>
    <property type="project" value="InterPro"/>
</dbReference>
<dbReference type="Pfam" id="PF00069">
    <property type="entry name" value="Pkinase"/>
    <property type="match status" value="1"/>
</dbReference>
<dbReference type="PANTHER" id="PTHR30290:SF83">
    <property type="entry name" value="ABC TRANSPORTER SUBSTRATE-BINDING PROTEIN"/>
    <property type="match status" value="1"/>
</dbReference>
<dbReference type="CDD" id="cd14014">
    <property type="entry name" value="STKc_PknB_like"/>
    <property type="match status" value="1"/>
</dbReference>
<accession>A0A7X0NQK0</accession>
<name>A0A7X0NQK0_9ACTN</name>
<dbReference type="InterPro" id="IPR011009">
    <property type="entry name" value="Kinase-like_dom_sf"/>
</dbReference>
<feature type="compositionally biased region" description="Low complexity" evidence="1">
    <location>
        <begin position="394"/>
        <end position="407"/>
    </location>
</feature>
<proteinExistence type="predicted"/>
<dbReference type="InterPro" id="IPR000719">
    <property type="entry name" value="Prot_kinase_dom"/>
</dbReference>
<sequence length="945" mass="100133">MAGVRPLRSSDPSSIASYELTGFLGEGGQGSVYLGLSPSGEQVAVKLLHTRFAEDERAVRRFLREADSARRVAEFCTARVLDVGEADGRPYIVGEYVDGPSLQQQVSNEGPLRATALVRLAVATATALAAIHRAGVIHRDFKPGNVLLGPGGPRVIDFGVARALDVSQSVSTSVVGTPAFMAPEQFLGEPVPASDVFAWAGTMVFAATGRGPFGFGALPVVMHRIMNEEPDLSGVPGSLKPLLRAALSKDPRQRPPADRLLQELIRSSGPANVPPWPPQGGPAAPVPGGGGVSGPGVGGWDSPGPSPAPGAVPGAQWESPGAASGGRWEPAGSSPSPGAVPGARWEPAPARGGRRVLVAVGAAATALVVGLAAWVVVRLNDSGSPTPTPTANLAKNPATNPATSPAAGFGSALTAVVRPSREKGGTVRVSSQHLLESTDPADMFSTYSRNMVRLYGRSLTMFKPAPGPAGTEIVPDLAESLGQSSNGGKTWTYKLRQGVKFQDGTQITSRDLKYAVLRSMDPRFLQGGMFFDTLLDLPSGYEGPYKSPDADTDRAIETPDDRTIVFHLRKPLATFDHVVQMPESIPVPKARDTRENYKSAVVSSGPYQIESTREDYVALVRNPHWDPATDPNRTALPDRVVLTFGMEADQVTGLLEAGDTEMGGFLPDDAYARILADPALKARADAPVTSVRTLAINPQVPPLDKLECRRAVVRALELEAVSSASRAVPEQVPTSLVPPDLPGEHYRDPDLSPAGDQAGAREALTRCGRPDGFETTYIYRELPGEKEAAEAVRDSLAKVGIKVTLDHAPVEKFHQKFGGVPANLKKNGVGLIAKAWAPDWPDTYTYLPGLVDSRELVEDEPSVNLTVRLPAVDELLDKAAAEPDPETRAGLWRQAEQRVAEEAVLVPTTWRRTLLLRGTTATNLHVSPVFGDYDLATMGVAATAS</sequence>
<dbReference type="Pfam" id="PF00496">
    <property type="entry name" value="SBP_bac_5"/>
    <property type="match status" value="1"/>
</dbReference>
<dbReference type="GO" id="GO:1904680">
    <property type="term" value="F:peptide transmembrane transporter activity"/>
    <property type="evidence" value="ECO:0007669"/>
    <property type="project" value="TreeGrafter"/>
</dbReference>
<reference evidence="3 4" key="1">
    <citation type="submission" date="2020-08" db="EMBL/GenBank/DDBJ databases">
        <title>Sequencing the genomes of 1000 actinobacteria strains.</title>
        <authorList>
            <person name="Klenk H.-P."/>
        </authorList>
    </citation>
    <scope>NUCLEOTIDE SEQUENCE [LARGE SCALE GENOMIC DNA]</scope>
    <source>
        <strain evidence="3 4">DSM 43768</strain>
    </source>
</reference>
<comment type="caution">
    <text evidence="3">The sequence shown here is derived from an EMBL/GenBank/DDBJ whole genome shotgun (WGS) entry which is preliminary data.</text>
</comment>
<dbReference type="SUPFAM" id="SSF56112">
    <property type="entry name" value="Protein kinase-like (PK-like)"/>
    <property type="match status" value="1"/>
</dbReference>
<gene>
    <name evidence="3" type="ORF">HD593_002589</name>
</gene>
<dbReference type="Gene3D" id="3.40.190.10">
    <property type="entry name" value="Periplasmic binding protein-like II"/>
    <property type="match status" value="1"/>
</dbReference>
<dbReference type="RefSeq" id="WP_185102395.1">
    <property type="nucleotide sequence ID" value="NZ_JACHMI010000001.1"/>
</dbReference>
<dbReference type="Gene3D" id="3.10.105.10">
    <property type="entry name" value="Dipeptide-binding Protein, Domain 3"/>
    <property type="match status" value="1"/>
</dbReference>
<dbReference type="PROSITE" id="PS50011">
    <property type="entry name" value="PROTEIN_KINASE_DOM"/>
    <property type="match status" value="1"/>
</dbReference>
<organism evidence="3 4">
    <name type="scientific">Nonomuraea rubra</name>
    <dbReference type="NCBI Taxonomy" id="46180"/>
    <lineage>
        <taxon>Bacteria</taxon>
        <taxon>Bacillati</taxon>
        <taxon>Actinomycetota</taxon>
        <taxon>Actinomycetes</taxon>
        <taxon>Streptosporangiales</taxon>
        <taxon>Streptosporangiaceae</taxon>
        <taxon>Nonomuraea</taxon>
    </lineage>
</organism>
<dbReference type="Gene3D" id="1.10.510.10">
    <property type="entry name" value="Transferase(Phosphotransferase) domain 1"/>
    <property type="match status" value="1"/>
</dbReference>
<feature type="region of interest" description="Disordered" evidence="1">
    <location>
        <begin position="385"/>
        <end position="407"/>
    </location>
</feature>
<dbReference type="Gene3D" id="3.30.200.20">
    <property type="entry name" value="Phosphorylase Kinase, domain 1"/>
    <property type="match status" value="1"/>
</dbReference>
<protein>
    <submittedName>
        <fullName evidence="3">Peptide/nickel transport system substrate-binding protein</fullName>
    </submittedName>
</protein>
<feature type="compositionally biased region" description="Low complexity" evidence="1">
    <location>
        <begin position="330"/>
        <end position="343"/>
    </location>
</feature>
<dbReference type="PANTHER" id="PTHR30290">
    <property type="entry name" value="PERIPLASMIC BINDING COMPONENT OF ABC TRANSPORTER"/>
    <property type="match status" value="1"/>
</dbReference>
<evidence type="ECO:0000256" key="1">
    <source>
        <dbReference type="SAM" id="MobiDB-lite"/>
    </source>
</evidence>
<dbReference type="AlphaFoldDB" id="A0A7X0NQK0"/>
<evidence type="ECO:0000259" key="2">
    <source>
        <dbReference type="PROSITE" id="PS50011"/>
    </source>
</evidence>
<dbReference type="InterPro" id="IPR000914">
    <property type="entry name" value="SBP_5_dom"/>
</dbReference>
<dbReference type="GO" id="GO:0015833">
    <property type="term" value="P:peptide transport"/>
    <property type="evidence" value="ECO:0007669"/>
    <property type="project" value="TreeGrafter"/>
</dbReference>
<dbReference type="InterPro" id="IPR039424">
    <property type="entry name" value="SBP_5"/>
</dbReference>
<dbReference type="CDD" id="cd08506">
    <property type="entry name" value="PBP2_clavulanate_OppA2"/>
    <property type="match status" value="1"/>
</dbReference>
<evidence type="ECO:0000313" key="4">
    <source>
        <dbReference type="Proteomes" id="UP000565579"/>
    </source>
</evidence>